<sequence>MRRLGILAATAFLAVAGTATAANAAVSAPSVNLDCESGLNRYLCSTVLSGGAPTSIRWSVNGIPMPAWDGRRATTGPCTASTVVSVTVSNSAGSDSASWRGCRSGPWL</sequence>
<dbReference type="RefSeq" id="WP_215791684.1">
    <property type="nucleotide sequence ID" value="NZ_JAHKKG010000009.1"/>
</dbReference>
<protein>
    <recommendedName>
        <fullName evidence="4">Ig-like domain-containing protein</fullName>
    </recommendedName>
</protein>
<evidence type="ECO:0000313" key="3">
    <source>
        <dbReference type="Proteomes" id="UP001519654"/>
    </source>
</evidence>
<comment type="caution">
    <text evidence="2">The sequence shown here is derived from an EMBL/GenBank/DDBJ whole genome shotgun (WGS) entry which is preliminary data.</text>
</comment>
<reference evidence="2 3" key="1">
    <citation type="submission" date="2021-06" db="EMBL/GenBank/DDBJ databases">
        <title>Actinoplanes lichenicola sp. nov., and Actinoplanes ovalisporus sp. nov., isolated from lichen in Thailand.</title>
        <authorList>
            <person name="Saeng-In P."/>
            <person name="Kanchanasin P."/>
            <person name="Yuki M."/>
            <person name="Kudo T."/>
            <person name="Ohkuma M."/>
            <person name="Phongsopitanun W."/>
            <person name="Tanasupawat S."/>
        </authorList>
    </citation>
    <scope>NUCLEOTIDE SEQUENCE [LARGE SCALE GENOMIC DNA]</scope>
    <source>
        <strain evidence="2 3">NBRC 110975</strain>
    </source>
</reference>
<evidence type="ECO:0008006" key="4">
    <source>
        <dbReference type="Google" id="ProtNLM"/>
    </source>
</evidence>
<dbReference type="Proteomes" id="UP001519654">
    <property type="component" value="Unassembled WGS sequence"/>
</dbReference>
<organism evidence="2 3">
    <name type="scientific">Paractinoplanes bogorensis</name>
    <dbReference type="NCBI Taxonomy" id="1610840"/>
    <lineage>
        <taxon>Bacteria</taxon>
        <taxon>Bacillati</taxon>
        <taxon>Actinomycetota</taxon>
        <taxon>Actinomycetes</taxon>
        <taxon>Micromonosporales</taxon>
        <taxon>Micromonosporaceae</taxon>
        <taxon>Paractinoplanes</taxon>
    </lineage>
</organism>
<evidence type="ECO:0000256" key="1">
    <source>
        <dbReference type="SAM" id="SignalP"/>
    </source>
</evidence>
<feature type="chain" id="PRO_5046425875" description="Ig-like domain-containing protein" evidence="1">
    <location>
        <begin position="22"/>
        <end position="108"/>
    </location>
</feature>
<proteinExistence type="predicted"/>
<feature type="signal peptide" evidence="1">
    <location>
        <begin position="1"/>
        <end position="21"/>
    </location>
</feature>
<dbReference type="EMBL" id="JAHKKG010000009">
    <property type="protein sequence ID" value="MBU2667418.1"/>
    <property type="molecule type" value="Genomic_DNA"/>
</dbReference>
<keyword evidence="3" id="KW-1185">Reference proteome</keyword>
<keyword evidence="1" id="KW-0732">Signal</keyword>
<evidence type="ECO:0000313" key="2">
    <source>
        <dbReference type="EMBL" id="MBU2667418.1"/>
    </source>
</evidence>
<name>A0ABS5YVM6_9ACTN</name>
<accession>A0ABS5YVM6</accession>
<gene>
    <name evidence="2" type="ORF">KOI35_28290</name>
</gene>